<protein>
    <submittedName>
        <fullName evidence="1">Uncharacterized protein</fullName>
    </submittedName>
</protein>
<keyword evidence="2" id="KW-1185">Reference proteome</keyword>
<name>A0A1E3Q7G8_LIPST</name>
<dbReference type="Proteomes" id="UP000094385">
    <property type="component" value="Unassembled WGS sequence"/>
</dbReference>
<sequence length="390" mass="43281">MSDRSSGYPLPRFASIRKHAAAGSVMVATPSQTGTTLQDSESLTVAHFTDTSLLGRYAREYDFAASPRRSILRSNSKNLGQTRKPTHWHMYSKLPVPVTNRNYILRSCARSYAESVQGSRIPILSPKSSKASNTSAVNKLHNGCLNRKRVSFSSHVLVLTFRKVEDDRLGMLDNIPKAWISKGWTHWRKPSASRIGRRSPVAVKRYNYHSDHAYVKCNGIDSGLLWSGDSKGSRRDCTLLPATAEQILLLNEPDDECADQVDAREMSAKTVDRSSATRETAGQVAVMGGSVEQHDRLPLEAADARSGITMCAGYTVDAKREIPCQRADSGSYDLCNNNNPDSVEILKSDSTLSITVLLPWANVEKIEKTYSETFSFMWRFILFNIAVAIL</sequence>
<dbReference type="AlphaFoldDB" id="A0A1E3Q7G8"/>
<dbReference type="OrthoDB" id="10525565at2759"/>
<gene>
    <name evidence="1" type="ORF">LIPSTDRAFT_70429</name>
</gene>
<proteinExistence type="predicted"/>
<reference evidence="1 2" key="1">
    <citation type="journal article" date="2016" name="Proc. Natl. Acad. Sci. U.S.A.">
        <title>Comparative genomics of biotechnologically important yeasts.</title>
        <authorList>
            <person name="Riley R."/>
            <person name="Haridas S."/>
            <person name="Wolfe K.H."/>
            <person name="Lopes M.R."/>
            <person name="Hittinger C.T."/>
            <person name="Goeker M."/>
            <person name="Salamov A.A."/>
            <person name="Wisecaver J.H."/>
            <person name="Long T.M."/>
            <person name="Calvey C.H."/>
            <person name="Aerts A.L."/>
            <person name="Barry K.W."/>
            <person name="Choi C."/>
            <person name="Clum A."/>
            <person name="Coughlan A.Y."/>
            <person name="Deshpande S."/>
            <person name="Douglass A.P."/>
            <person name="Hanson S.J."/>
            <person name="Klenk H.-P."/>
            <person name="LaButti K.M."/>
            <person name="Lapidus A."/>
            <person name="Lindquist E.A."/>
            <person name="Lipzen A.M."/>
            <person name="Meier-Kolthoff J.P."/>
            <person name="Ohm R.A."/>
            <person name="Otillar R.P."/>
            <person name="Pangilinan J.L."/>
            <person name="Peng Y."/>
            <person name="Rokas A."/>
            <person name="Rosa C.A."/>
            <person name="Scheuner C."/>
            <person name="Sibirny A.A."/>
            <person name="Slot J.C."/>
            <person name="Stielow J.B."/>
            <person name="Sun H."/>
            <person name="Kurtzman C.P."/>
            <person name="Blackwell M."/>
            <person name="Grigoriev I.V."/>
            <person name="Jeffries T.W."/>
        </authorList>
    </citation>
    <scope>NUCLEOTIDE SEQUENCE [LARGE SCALE GENOMIC DNA]</scope>
    <source>
        <strain evidence="1 2">NRRL Y-11557</strain>
    </source>
</reference>
<evidence type="ECO:0000313" key="1">
    <source>
        <dbReference type="EMBL" id="ODQ73444.1"/>
    </source>
</evidence>
<dbReference type="EMBL" id="KV454293">
    <property type="protein sequence ID" value="ODQ73444.1"/>
    <property type="molecule type" value="Genomic_DNA"/>
</dbReference>
<accession>A0A1E3Q7G8</accession>
<organism evidence="1 2">
    <name type="scientific">Lipomyces starkeyi NRRL Y-11557</name>
    <dbReference type="NCBI Taxonomy" id="675824"/>
    <lineage>
        <taxon>Eukaryota</taxon>
        <taxon>Fungi</taxon>
        <taxon>Dikarya</taxon>
        <taxon>Ascomycota</taxon>
        <taxon>Saccharomycotina</taxon>
        <taxon>Lipomycetes</taxon>
        <taxon>Lipomycetales</taxon>
        <taxon>Lipomycetaceae</taxon>
        <taxon>Lipomyces</taxon>
    </lineage>
</organism>
<evidence type="ECO:0000313" key="2">
    <source>
        <dbReference type="Proteomes" id="UP000094385"/>
    </source>
</evidence>